<dbReference type="EMBL" id="OP361299">
    <property type="protein sequence ID" value="UXX42089.1"/>
    <property type="molecule type" value="Genomic_DNA"/>
</dbReference>
<evidence type="ECO:0000313" key="1">
    <source>
        <dbReference type="EMBL" id="UXX42089.1"/>
    </source>
</evidence>
<sequence>MERLTQSELRALARAVSEAEAWRGSMVGNPDPGPLEEFDAFVAKAKQALKKVRRNNNELKQPTGRPV</sequence>
<dbReference type="KEGG" id="vg:79586676"/>
<organism evidence="1 2">
    <name type="scientific">Pseudomonas phage phiH2</name>
    <dbReference type="NCBI Taxonomy" id="2981578"/>
    <lineage>
        <taxon>Viruses</taxon>
        <taxon>Duplodnaviria</taxon>
        <taxon>Heunggongvirae</taxon>
        <taxon>Uroviricota</taxon>
        <taxon>Caudoviricetes</taxon>
        <taxon>Mesyanzhinovviridae</taxon>
        <taxon>Bradleyvirinae</taxon>
        <taxon>Pamexvirus</taxon>
        <taxon>Pamexvirus phiH2</taxon>
    </lineage>
</organism>
<keyword evidence="2" id="KW-1185">Reference proteome</keyword>
<dbReference type="Proteomes" id="UP001061831">
    <property type="component" value="Segment"/>
</dbReference>
<name>A0A977TNW5_9CAUD</name>
<proteinExistence type="predicted"/>
<protein>
    <submittedName>
        <fullName evidence="1">Uncharacterized protein</fullName>
    </submittedName>
</protein>
<accession>A0A977TNW5</accession>
<dbReference type="GeneID" id="79586676"/>
<reference evidence="1" key="1">
    <citation type="submission" date="2022-09" db="EMBL/GenBank/DDBJ databases">
        <authorList>
            <person name="Li Y.Y."/>
            <person name="Han Q.Z."/>
            <person name="Li P.Z."/>
            <person name="Yang H.J."/>
        </authorList>
    </citation>
    <scope>NUCLEOTIDE SEQUENCE</scope>
</reference>
<evidence type="ECO:0000313" key="2">
    <source>
        <dbReference type="Proteomes" id="UP001061831"/>
    </source>
</evidence>
<dbReference type="RefSeq" id="YP_010739290.1">
    <property type="nucleotide sequence ID" value="NC_073037.1"/>
</dbReference>